<feature type="transmembrane region" description="Helical" evidence="7">
    <location>
        <begin position="131"/>
        <end position="155"/>
    </location>
</feature>
<feature type="transmembrane region" description="Helical" evidence="7">
    <location>
        <begin position="227"/>
        <end position="252"/>
    </location>
</feature>
<protein>
    <recommendedName>
        <fullName evidence="7">Probable purine permease</fullName>
    </recommendedName>
</protein>
<name>A0A9Q0HRJ0_9POAL</name>
<feature type="transmembrane region" description="Helical" evidence="7">
    <location>
        <begin position="162"/>
        <end position="182"/>
    </location>
</feature>
<keyword evidence="5 7" id="KW-1133">Transmembrane helix</keyword>
<organism evidence="9 10">
    <name type="scientific">Rhynchospora breviuscula</name>
    <dbReference type="NCBI Taxonomy" id="2022672"/>
    <lineage>
        <taxon>Eukaryota</taxon>
        <taxon>Viridiplantae</taxon>
        <taxon>Streptophyta</taxon>
        <taxon>Embryophyta</taxon>
        <taxon>Tracheophyta</taxon>
        <taxon>Spermatophyta</taxon>
        <taxon>Magnoliopsida</taxon>
        <taxon>Liliopsida</taxon>
        <taxon>Poales</taxon>
        <taxon>Cyperaceae</taxon>
        <taxon>Cyperoideae</taxon>
        <taxon>Rhynchosporeae</taxon>
        <taxon>Rhynchospora</taxon>
    </lineage>
</organism>
<dbReference type="Pfam" id="PF16913">
    <property type="entry name" value="PUNUT"/>
    <property type="match status" value="1"/>
</dbReference>
<comment type="similarity">
    <text evidence="2 7">Belongs to the purine permeases (TC 2.A.7.14) family.</text>
</comment>
<comment type="caution">
    <text evidence="7">Lacks conserved residue(s) required for the propagation of feature annotation.</text>
</comment>
<feature type="region of interest" description="Disordered" evidence="8">
    <location>
        <begin position="1"/>
        <end position="24"/>
    </location>
</feature>
<evidence type="ECO:0000256" key="1">
    <source>
        <dbReference type="ARBA" id="ARBA00004141"/>
    </source>
</evidence>
<accession>A0A9Q0HRJ0</accession>
<dbReference type="InterPro" id="IPR030182">
    <property type="entry name" value="PUP_plant"/>
</dbReference>
<feature type="transmembrane region" description="Helical" evidence="7">
    <location>
        <begin position="99"/>
        <end position="119"/>
    </location>
</feature>
<proteinExistence type="inferred from homology"/>
<evidence type="ECO:0000256" key="6">
    <source>
        <dbReference type="ARBA" id="ARBA00023136"/>
    </source>
</evidence>
<dbReference type="GO" id="GO:0005345">
    <property type="term" value="F:purine nucleobase transmembrane transporter activity"/>
    <property type="evidence" value="ECO:0007669"/>
    <property type="project" value="UniProtKB-UniRule"/>
</dbReference>
<dbReference type="GO" id="GO:0015211">
    <property type="term" value="F:purine nucleoside transmembrane transporter activity"/>
    <property type="evidence" value="ECO:0007669"/>
    <property type="project" value="UniProtKB-UniRule"/>
</dbReference>
<evidence type="ECO:0000256" key="4">
    <source>
        <dbReference type="ARBA" id="ARBA00022692"/>
    </source>
</evidence>
<comment type="caution">
    <text evidence="9">The sequence shown here is derived from an EMBL/GenBank/DDBJ whole genome shotgun (WGS) entry which is preliminary data.</text>
</comment>
<keyword evidence="4 7" id="KW-0812">Transmembrane</keyword>
<dbReference type="AlphaFoldDB" id="A0A9Q0HRJ0"/>
<dbReference type="EMBL" id="JAMQYH010000003">
    <property type="protein sequence ID" value="KAJ1695757.1"/>
    <property type="molecule type" value="Genomic_DNA"/>
</dbReference>
<dbReference type="OrthoDB" id="1865379at2759"/>
<evidence type="ECO:0000313" key="9">
    <source>
        <dbReference type="EMBL" id="KAJ1695757.1"/>
    </source>
</evidence>
<reference evidence="9" key="1">
    <citation type="journal article" date="2022" name="Cell">
        <title>Repeat-based holocentromeres influence genome architecture and karyotype evolution.</title>
        <authorList>
            <person name="Hofstatter P.G."/>
            <person name="Thangavel G."/>
            <person name="Lux T."/>
            <person name="Neumann P."/>
            <person name="Vondrak T."/>
            <person name="Novak P."/>
            <person name="Zhang M."/>
            <person name="Costa L."/>
            <person name="Castellani M."/>
            <person name="Scott A."/>
            <person name="Toegelov H."/>
            <person name="Fuchs J."/>
            <person name="Mata-Sucre Y."/>
            <person name="Dias Y."/>
            <person name="Vanzela A.L.L."/>
            <person name="Huettel B."/>
            <person name="Almeida C.C.S."/>
            <person name="Simkova H."/>
            <person name="Souza G."/>
            <person name="Pedrosa-Harand A."/>
            <person name="Macas J."/>
            <person name="Mayer K.F.X."/>
            <person name="Houben A."/>
            <person name="Marques A."/>
        </authorList>
    </citation>
    <scope>NUCLEOTIDE SEQUENCE</scope>
    <source>
        <strain evidence="9">RhyBre1mFocal</strain>
    </source>
</reference>
<evidence type="ECO:0000256" key="2">
    <source>
        <dbReference type="ARBA" id="ARBA00006213"/>
    </source>
</evidence>
<dbReference type="SUPFAM" id="SSF103481">
    <property type="entry name" value="Multidrug resistance efflux transporter EmrE"/>
    <property type="match status" value="1"/>
</dbReference>
<dbReference type="Gene3D" id="1.10.3730.20">
    <property type="match status" value="1"/>
</dbReference>
<feature type="transmembrane region" description="Helical" evidence="7">
    <location>
        <begin position="65"/>
        <end position="87"/>
    </location>
</feature>
<keyword evidence="6 7" id="KW-0472">Membrane</keyword>
<feature type="transmembrane region" description="Helical" evidence="7">
    <location>
        <begin position="194"/>
        <end position="215"/>
    </location>
</feature>
<dbReference type="PANTHER" id="PTHR31376">
    <property type="entry name" value="OS09G0467300 PROTEIN-RELATED"/>
    <property type="match status" value="1"/>
</dbReference>
<dbReference type="PANTHER" id="PTHR31376:SF105">
    <property type="entry name" value="PURINE PERMEASE-RELATED"/>
    <property type="match status" value="1"/>
</dbReference>
<keyword evidence="3 7" id="KW-0813">Transport</keyword>
<sequence length="363" mass="40443">MHKTNTNYSMETESNENSTGNSSLQSNKRMKRFLIALNCLLLALGDTGGPLTSRLYFHHGGRRNWLSSFLETAGFPILLLPLCLNYLRRRRRRSLSTPIFLITPRLFLACIGLGLLTGVDDFLYAYGLSFLPVSTAAILLSTHLSFTAFFAFLIVKQRFTFFNINSIALLTTGAALLGLHGSSDRPEGVTDRQYYMGFFLMIATAALYGLVLPLIELTYRKSQREVTYTLVMEMQLVMAASATVFCVVGMAIDKDFQAIPKEAKNFGLGEARYYVVLTWCAIFWQLFFLGTVGVIFCVNTLLAAIIVAVFIPVIQILAVIFLHERFSSEKGVALALALWGLASYLYGEHKQAAKEKPSSIDQP</sequence>
<dbReference type="InterPro" id="IPR037185">
    <property type="entry name" value="EmrE-like"/>
</dbReference>
<dbReference type="Proteomes" id="UP001151287">
    <property type="component" value="Unassembled WGS sequence"/>
</dbReference>
<evidence type="ECO:0000313" key="10">
    <source>
        <dbReference type="Proteomes" id="UP001151287"/>
    </source>
</evidence>
<feature type="transmembrane region" description="Helical" evidence="7">
    <location>
        <begin position="301"/>
        <end position="322"/>
    </location>
</feature>
<evidence type="ECO:0000256" key="7">
    <source>
        <dbReference type="RuleBase" id="RU368015"/>
    </source>
</evidence>
<gene>
    <name evidence="9" type="ORF">LUZ63_012455</name>
</gene>
<evidence type="ECO:0000256" key="5">
    <source>
        <dbReference type="ARBA" id="ARBA00022989"/>
    </source>
</evidence>
<evidence type="ECO:0000256" key="3">
    <source>
        <dbReference type="ARBA" id="ARBA00022448"/>
    </source>
</evidence>
<feature type="transmembrane region" description="Helical" evidence="7">
    <location>
        <begin position="33"/>
        <end position="53"/>
    </location>
</feature>
<evidence type="ECO:0000256" key="8">
    <source>
        <dbReference type="SAM" id="MobiDB-lite"/>
    </source>
</evidence>
<dbReference type="GO" id="GO:0016020">
    <property type="term" value="C:membrane"/>
    <property type="evidence" value="ECO:0007669"/>
    <property type="project" value="UniProtKB-SubCell"/>
</dbReference>
<feature type="transmembrane region" description="Helical" evidence="7">
    <location>
        <begin position="272"/>
        <end position="296"/>
    </location>
</feature>
<keyword evidence="10" id="KW-1185">Reference proteome</keyword>
<feature type="compositionally biased region" description="Low complexity" evidence="8">
    <location>
        <begin position="1"/>
        <end position="23"/>
    </location>
</feature>
<comment type="subcellular location">
    <subcellularLocation>
        <location evidence="1 7">Membrane</location>
        <topology evidence="1 7">Multi-pass membrane protein</topology>
    </subcellularLocation>
</comment>